<evidence type="ECO:0000313" key="4">
    <source>
        <dbReference type="EMBL" id="CAF1399781.1"/>
    </source>
</evidence>
<evidence type="ECO:0000256" key="2">
    <source>
        <dbReference type="SAM" id="Phobius"/>
    </source>
</evidence>
<evidence type="ECO:0000313" key="5">
    <source>
        <dbReference type="EMBL" id="CAF4207217.1"/>
    </source>
</evidence>
<feature type="compositionally biased region" description="Polar residues" evidence="1">
    <location>
        <begin position="483"/>
        <end position="508"/>
    </location>
</feature>
<evidence type="ECO:0000256" key="1">
    <source>
        <dbReference type="SAM" id="MobiDB-lite"/>
    </source>
</evidence>
<reference evidence="5" key="1">
    <citation type="submission" date="2021-02" db="EMBL/GenBank/DDBJ databases">
        <authorList>
            <person name="Nowell W R."/>
        </authorList>
    </citation>
    <scope>NUCLEOTIDE SEQUENCE</scope>
</reference>
<accession>A0A8S2S5V7</accession>
<dbReference type="Pfam" id="PF22957">
    <property type="entry name" value="NUP210_Ig"/>
    <property type="match status" value="1"/>
</dbReference>
<keyword evidence="2" id="KW-0812">Transmembrane</keyword>
<dbReference type="EMBL" id="CAJOBA010047949">
    <property type="protein sequence ID" value="CAF4207217.1"/>
    <property type="molecule type" value="Genomic_DNA"/>
</dbReference>
<feature type="non-terminal residue" evidence="5">
    <location>
        <position position="1"/>
    </location>
</feature>
<evidence type="ECO:0000313" key="6">
    <source>
        <dbReference type="Proteomes" id="UP000682733"/>
    </source>
</evidence>
<feature type="transmembrane region" description="Helical" evidence="2">
    <location>
        <begin position="385"/>
        <end position="406"/>
    </location>
</feature>
<gene>
    <name evidence="4" type="ORF">OVA965_LOCUS32988</name>
    <name evidence="5" type="ORF">TMI583_LOCUS33864</name>
</gene>
<feature type="region of interest" description="Disordered" evidence="1">
    <location>
        <begin position="482"/>
        <end position="511"/>
    </location>
</feature>
<dbReference type="InterPro" id="IPR055095">
    <property type="entry name" value="NUP210_Ig_C"/>
</dbReference>
<proteinExistence type="predicted"/>
<dbReference type="EMBL" id="CAJNOK010026224">
    <property type="protein sequence ID" value="CAF1399781.1"/>
    <property type="molecule type" value="Genomic_DNA"/>
</dbReference>
<dbReference type="AlphaFoldDB" id="A0A8S2S5V7"/>
<keyword evidence="2" id="KW-1133">Transmembrane helix</keyword>
<sequence length="524" mass="60377">SHNTTYELILLTNGTSIVEFGSSDLSYNNLRSYISIQAASGFLMPKFSSSDQSKTNRIDSYIVGDIICFESRLSSLTYDHNTKTTLEDDSNRKERWSGDDGMIIDRKYGIGQLLVDGERHLHYQIDGQVLTSERFNVHLPKQLRLLTIDNDFIQNSGQHIPVKNYSYPVILGSGQTNVHGSCHREKLEHAQSKDIFRPPFQCNLEFIDTNDKSSLTHSQYKVSSIFDVYPIFDIDLPGWSCKIQPILSSHYSYQLSTLENFLSLSVHSKEYNLKSNTIKIEFQPLFFIKPSSFITISDDHPLSHIRIYTTGKNEKYIQIRSSNPTLVHIKKNDTVPFIYNVELKTDERRTNEPVYIYLTNTLTGQEEKLEIKLHRRLIDYPFGRMLSSLLLCIIICLIAYSLVNFFNRTKNQQNSIIPKKLQQQSPIPRVFISSSNENENRLLQQNDIFDYGNTSFRNNDSFSPSKQQQPVVHLYSAQDIRSRQLQSPRTTTSSFTIGNSSNVAGDTTNYDHDYSSRLQRLYEQ</sequence>
<evidence type="ECO:0000259" key="3">
    <source>
        <dbReference type="Pfam" id="PF22957"/>
    </source>
</evidence>
<dbReference type="Proteomes" id="UP000682733">
    <property type="component" value="Unassembled WGS sequence"/>
</dbReference>
<name>A0A8S2S5V7_9BILA</name>
<feature type="domain" description="NUP210 C-terminal Ig-like" evidence="3">
    <location>
        <begin position="161"/>
        <end position="315"/>
    </location>
</feature>
<organism evidence="5 6">
    <name type="scientific">Didymodactylos carnosus</name>
    <dbReference type="NCBI Taxonomy" id="1234261"/>
    <lineage>
        <taxon>Eukaryota</taxon>
        <taxon>Metazoa</taxon>
        <taxon>Spiralia</taxon>
        <taxon>Gnathifera</taxon>
        <taxon>Rotifera</taxon>
        <taxon>Eurotatoria</taxon>
        <taxon>Bdelloidea</taxon>
        <taxon>Philodinida</taxon>
        <taxon>Philodinidae</taxon>
        <taxon>Didymodactylos</taxon>
    </lineage>
</organism>
<protein>
    <recommendedName>
        <fullName evidence="3">NUP210 C-terminal Ig-like domain-containing protein</fullName>
    </recommendedName>
</protein>
<dbReference type="Proteomes" id="UP000677228">
    <property type="component" value="Unassembled WGS sequence"/>
</dbReference>
<comment type="caution">
    <text evidence="5">The sequence shown here is derived from an EMBL/GenBank/DDBJ whole genome shotgun (WGS) entry which is preliminary data.</text>
</comment>
<keyword evidence="2" id="KW-0472">Membrane</keyword>